<protein>
    <submittedName>
        <fullName evidence="2">Uncharacterized protein</fullName>
    </submittedName>
</protein>
<feature type="transmembrane region" description="Helical" evidence="1">
    <location>
        <begin position="16"/>
        <end position="40"/>
    </location>
</feature>
<evidence type="ECO:0000313" key="3">
    <source>
        <dbReference type="Proteomes" id="UP001216558"/>
    </source>
</evidence>
<feature type="transmembrane region" description="Helical" evidence="1">
    <location>
        <begin position="89"/>
        <end position="116"/>
    </location>
</feature>
<proteinExistence type="predicted"/>
<dbReference type="Proteomes" id="UP001216558">
    <property type="component" value="Unassembled WGS sequence"/>
</dbReference>
<reference evidence="2 3" key="1">
    <citation type="submission" date="2022-10" db="EMBL/GenBank/DDBJ databases">
        <title>Erythrobacter sp. sf7 Genome sequencing.</title>
        <authorList>
            <person name="Park S."/>
        </authorList>
    </citation>
    <scope>NUCLEOTIDE SEQUENCE [LARGE SCALE GENOMIC DNA]</scope>
    <source>
        <strain evidence="3">sf7</strain>
    </source>
</reference>
<evidence type="ECO:0000256" key="1">
    <source>
        <dbReference type="SAM" id="Phobius"/>
    </source>
</evidence>
<dbReference type="EMBL" id="JAQQXQ010000001">
    <property type="protein sequence ID" value="MDC8753255.1"/>
    <property type="molecule type" value="Genomic_DNA"/>
</dbReference>
<keyword evidence="1" id="KW-0812">Transmembrane</keyword>
<comment type="caution">
    <text evidence="2">The sequence shown here is derived from an EMBL/GenBank/DDBJ whole genome shotgun (WGS) entry which is preliminary data.</text>
</comment>
<keyword evidence="3" id="KW-1185">Reference proteome</keyword>
<feature type="transmembrane region" description="Helical" evidence="1">
    <location>
        <begin position="136"/>
        <end position="156"/>
    </location>
</feature>
<gene>
    <name evidence="2" type="ORF">OIK40_01210</name>
</gene>
<sequence>MQMSERSRKALRYRAYFWLMDASLVAVAYAAIEPIISYFFDYDISTVLPEPVRAVFLAFVTFFILVVPVILICAKFMRDEYCEQLWKRSFVVMAYLTALAPLIYMVVYWSLFYALGQPKPLPPILAWPFREVTMGPAIYIAWIGYMMVFVALFQFLRWRDAR</sequence>
<name>A0ABT5JLL6_9SPHN</name>
<accession>A0ABT5JLL6</accession>
<evidence type="ECO:0000313" key="2">
    <source>
        <dbReference type="EMBL" id="MDC8753255.1"/>
    </source>
</evidence>
<dbReference type="RefSeq" id="WP_273675507.1">
    <property type="nucleotide sequence ID" value="NZ_JAQQXQ010000001.1"/>
</dbReference>
<feature type="transmembrane region" description="Helical" evidence="1">
    <location>
        <begin position="52"/>
        <end position="77"/>
    </location>
</feature>
<keyword evidence="1" id="KW-0472">Membrane</keyword>
<keyword evidence="1" id="KW-1133">Transmembrane helix</keyword>
<organism evidence="2 3">
    <name type="scientific">Erythrobacter fulvus</name>
    <dbReference type="NCBI Taxonomy" id="2987523"/>
    <lineage>
        <taxon>Bacteria</taxon>
        <taxon>Pseudomonadati</taxon>
        <taxon>Pseudomonadota</taxon>
        <taxon>Alphaproteobacteria</taxon>
        <taxon>Sphingomonadales</taxon>
        <taxon>Erythrobacteraceae</taxon>
        <taxon>Erythrobacter/Porphyrobacter group</taxon>
        <taxon>Erythrobacter</taxon>
    </lineage>
</organism>